<evidence type="ECO:0000256" key="3">
    <source>
        <dbReference type="ARBA" id="ARBA00022729"/>
    </source>
</evidence>
<comment type="caution">
    <text evidence="9">The sequence shown here is derived from an EMBL/GenBank/DDBJ whole genome shotgun (WGS) entry which is preliminary data.</text>
</comment>
<dbReference type="SUPFAM" id="SSF53850">
    <property type="entry name" value="Periplasmic binding protein-like II"/>
    <property type="match status" value="1"/>
</dbReference>
<keyword evidence="4" id="KW-0564">Palmitate</keyword>
<dbReference type="AlphaFoldDB" id="A0A3S0JU48"/>
<keyword evidence="10" id="KW-1185">Reference proteome</keyword>
<evidence type="ECO:0000256" key="6">
    <source>
        <dbReference type="RuleBase" id="RU003744"/>
    </source>
</evidence>
<organism evidence="9 10">
    <name type="scientific">Lysinibacillus telephonicus</name>
    <dbReference type="NCBI Taxonomy" id="1714840"/>
    <lineage>
        <taxon>Bacteria</taxon>
        <taxon>Bacillati</taxon>
        <taxon>Bacillota</taxon>
        <taxon>Bacilli</taxon>
        <taxon>Bacillales</taxon>
        <taxon>Bacillaceae</taxon>
        <taxon>Lysinibacillus</taxon>
    </lineage>
</organism>
<dbReference type="InterPro" id="IPR001320">
    <property type="entry name" value="Iontro_rcpt_C"/>
</dbReference>
<sequence>MIFAAVSIILAACGTSGSESETSSGSTGSEGGDEITKLVVGTEATYAPFEYMDDKGNVVGLDVDILNAIGNEIGVEFEVRNVGWEPVFQQVTNGEIDMGASAITITDERKETYDFTDPYYEATQLIIVKEGSDIKSLADLADKKVAVQINTTGHMAAQDLQGQTSTNIMAYENLPIAIQEVVNGTAEAAIGDNAVVLQYIKNNPEQKLVSIEDDSFESEYYGFMVKKGNTEVLDKLNEGLQKIKDNGKLAEITGQEIE</sequence>
<dbReference type="Gene3D" id="3.40.190.10">
    <property type="entry name" value="Periplasmic binding protein-like II"/>
    <property type="match status" value="2"/>
</dbReference>
<dbReference type="Proteomes" id="UP000276349">
    <property type="component" value="Unassembled WGS sequence"/>
</dbReference>
<keyword evidence="3" id="KW-0732">Signal</keyword>
<dbReference type="GO" id="GO:0030313">
    <property type="term" value="C:cell envelope"/>
    <property type="evidence" value="ECO:0007669"/>
    <property type="project" value="UniProtKB-SubCell"/>
</dbReference>
<dbReference type="Pfam" id="PF00497">
    <property type="entry name" value="SBP_bac_3"/>
    <property type="match status" value="1"/>
</dbReference>
<dbReference type="InterPro" id="IPR018313">
    <property type="entry name" value="SBP_3_CS"/>
</dbReference>
<dbReference type="PANTHER" id="PTHR35936">
    <property type="entry name" value="MEMBRANE-BOUND LYTIC MUREIN TRANSGLYCOSYLASE F"/>
    <property type="match status" value="1"/>
</dbReference>
<gene>
    <name evidence="9" type="ORF">EKG35_13790</name>
</gene>
<dbReference type="CDD" id="cd13624">
    <property type="entry name" value="PBP2_Arg_Lys_His"/>
    <property type="match status" value="1"/>
</dbReference>
<evidence type="ECO:0000256" key="2">
    <source>
        <dbReference type="ARBA" id="ARBA00010333"/>
    </source>
</evidence>
<dbReference type="EMBL" id="RXNR01000042">
    <property type="protein sequence ID" value="RTQ91210.1"/>
    <property type="molecule type" value="Genomic_DNA"/>
</dbReference>
<dbReference type="InterPro" id="IPR001638">
    <property type="entry name" value="Solute-binding_3/MltF_N"/>
</dbReference>
<evidence type="ECO:0000259" key="7">
    <source>
        <dbReference type="SMART" id="SM00062"/>
    </source>
</evidence>
<comment type="subcellular location">
    <subcellularLocation>
        <location evidence="1">Cell envelope</location>
    </subcellularLocation>
</comment>
<dbReference type="PROSITE" id="PS01039">
    <property type="entry name" value="SBP_BACTERIAL_3"/>
    <property type="match status" value="1"/>
</dbReference>
<accession>A0A3S0JU48</accession>
<dbReference type="OrthoDB" id="9774451at2"/>
<evidence type="ECO:0000313" key="9">
    <source>
        <dbReference type="EMBL" id="RTQ91210.1"/>
    </source>
</evidence>
<keyword evidence="5" id="KW-0449">Lipoprotein</keyword>
<name>A0A3S0JU48_9BACI</name>
<evidence type="ECO:0000313" key="10">
    <source>
        <dbReference type="Proteomes" id="UP000276349"/>
    </source>
</evidence>
<feature type="domain" description="Solute-binding protein family 3/N-terminal" evidence="7">
    <location>
        <begin position="37"/>
        <end position="258"/>
    </location>
</feature>
<evidence type="ECO:0000259" key="8">
    <source>
        <dbReference type="SMART" id="SM00079"/>
    </source>
</evidence>
<feature type="domain" description="Ionotropic glutamate receptor C-terminal" evidence="8">
    <location>
        <begin position="37"/>
        <end position="254"/>
    </location>
</feature>
<dbReference type="GO" id="GO:0016020">
    <property type="term" value="C:membrane"/>
    <property type="evidence" value="ECO:0007669"/>
    <property type="project" value="InterPro"/>
</dbReference>
<evidence type="ECO:0000256" key="4">
    <source>
        <dbReference type="ARBA" id="ARBA00023139"/>
    </source>
</evidence>
<dbReference type="GO" id="GO:0015276">
    <property type="term" value="F:ligand-gated monoatomic ion channel activity"/>
    <property type="evidence" value="ECO:0007669"/>
    <property type="project" value="InterPro"/>
</dbReference>
<evidence type="ECO:0000256" key="1">
    <source>
        <dbReference type="ARBA" id="ARBA00004196"/>
    </source>
</evidence>
<dbReference type="PANTHER" id="PTHR35936:SF17">
    <property type="entry name" value="ARGININE-BINDING EXTRACELLULAR PROTEIN ARTP"/>
    <property type="match status" value="1"/>
</dbReference>
<reference evidence="9 10" key="1">
    <citation type="submission" date="2018-12" db="EMBL/GenBank/DDBJ databases">
        <authorList>
            <person name="Yu L."/>
        </authorList>
    </citation>
    <scope>NUCLEOTIDE SEQUENCE [LARGE SCALE GENOMIC DNA]</scope>
    <source>
        <strain evidence="9 10">S5H2222</strain>
    </source>
</reference>
<dbReference type="SMART" id="SM00079">
    <property type="entry name" value="PBPe"/>
    <property type="match status" value="1"/>
</dbReference>
<dbReference type="SMART" id="SM00062">
    <property type="entry name" value="PBPb"/>
    <property type="match status" value="1"/>
</dbReference>
<protein>
    <submittedName>
        <fullName evidence="9">Basic amino acid ABC transporter substrate-binding protein</fullName>
    </submittedName>
</protein>
<proteinExistence type="inferred from homology"/>
<comment type="similarity">
    <text evidence="2 6">Belongs to the bacterial solute-binding protein 3 family.</text>
</comment>
<evidence type="ECO:0000256" key="5">
    <source>
        <dbReference type="ARBA" id="ARBA00023288"/>
    </source>
</evidence>